<dbReference type="InterPro" id="IPR043128">
    <property type="entry name" value="Rev_trsase/Diguanyl_cyclase"/>
</dbReference>
<protein>
    <recommendedName>
        <fullName evidence="3">diguanylate cyclase</fullName>
        <ecNumber evidence="3">2.7.7.65</ecNumber>
    </recommendedName>
</protein>
<comment type="pathway">
    <text evidence="2">Purine metabolism; 3',5'-cyclic di-GMP biosynthesis.</text>
</comment>
<dbReference type="CDD" id="cd01949">
    <property type="entry name" value="GGDEF"/>
    <property type="match status" value="1"/>
</dbReference>
<evidence type="ECO:0000256" key="1">
    <source>
        <dbReference type="ARBA" id="ARBA00001946"/>
    </source>
</evidence>
<dbReference type="PATRIC" id="fig|1354264.4.peg.2901"/>
<reference evidence="8 9" key="1">
    <citation type="submission" date="2016-04" db="EMBL/GenBank/DDBJ databases">
        <title>ATOL: Assembling a taxonomically balanced genome-scale reconstruction of the evolutionary history of the Enterobacteriaceae.</title>
        <authorList>
            <person name="Plunkett G.III."/>
            <person name="Neeno-Eckwall E.C."/>
            <person name="Glasner J.D."/>
            <person name="Perna N.T."/>
        </authorList>
    </citation>
    <scope>NUCLEOTIDE SEQUENCE [LARGE SCALE GENOMIC DNA]</scope>
    <source>
        <strain evidence="8 9">ATCC 51603</strain>
    </source>
</reference>
<dbReference type="GO" id="GO:0005525">
    <property type="term" value="F:GTP binding"/>
    <property type="evidence" value="ECO:0007669"/>
    <property type="project" value="UniProtKB-KW"/>
</dbReference>
<keyword evidence="6" id="KW-0472">Membrane</keyword>
<keyword evidence="6" id="KW-1133">Transmembrane helix</keyword>
<dbReference type="Gene3D" id="3.30.70.270">
    <property type="match status" value="1"/>
</dbReference>
<keyword evidence="4" id="KW-0342">GTP-binding</keyword>
<dbReference type="Pfam" id="PF00990">
    <property type="entry name" value="GGDEF"/>
    <property type="match status" value="1"/>
</dbReference>
<dbReference type="RefSeq" id="WP_064546282.1">
    <property type="nucleotide sequence ID" value="NZ_LXEU01000054.1"/>
</dbReference>
<dbReference type="NCBIfam" id="TIGR00254">
    <property type="entry name" value="GGDEF"/>
    <property type="match status" value="1"/>
</dbReference>
<dbReference type="GO" id="GO:1902201">
    <property type="term" value="P:negative regulation of bacterial-type flagellum-dependent cell motility"/>
    <property type="evidence" value="ECO:0007669"/>
    <property type="project" value="TreeGrafter"/>
</dbReference>
<feature type="transmembrane region" description="Helical" evidence="6">
    <location>
        <begin position="313"/>
        <end position="335"/>
    </location>
</feature>
<dbReference type="InterPro" id="IPR029787">
    <property type="entry name" value="Nucleotide_cyclase"/>
</dbReference>
<comment type="caution">
    <text evidence="8">The sequence shown here is derived from an EMBL/GenBank/DDBJ whole genome shotgun (WGS) entry which is preliminary data.</text>
</comment>
<comment type="cofactor">
    <cofactor evidence="1">
        <name>Mg(2+)</name>
        <dbReference type="ChEBI" id="CHEBI:18420"/>
    </cofactor>
</comment>
<comment type="catalytic activity">
    <reaction evidence="5">
        <text>2 GTP = 3',3'-c-di-GMP + 2 diphosphate</text>
        <dbReference type="Rhea" id="RHEA:24898"/>
        <dbReference type="ChEBI" id="CHEBI:33019"/>
        <dbReference type="ChEBI" id="CHEBI:37565"/>
        <dbReference type="ChEBI" id="CHEBI:58805"/>
        <dbReference type="EC" id="2.7.7.65"/>
    </reaction>
</comment>
<proteinExistence type="predicted"/>
<evidence type="ECO:0000259" key="7">
    <source>
        <dbReference type="PROSITE" id="PS50887"/>
    </source>
</evidence>
<dbReference type="InterPro" id="IPR050469">
    <property type="entry name" value="Diguanylate_Cyclase"/>
</dbReference>
<dbReference type="EMBL" id="LXEU01000054">
    <property type="protein sequence ID" value="OAT51800.1"/>
    <property type="molecule type" value="Genomic_DNA"/>
</dbReference>
<dbReference type="GO" id="GO:0016829">
    <property type="term" value="F:lyase activity"/>
    <property type="evidence" value="ECO:0007669"/>
    <property type="project" value="UniProtKB-KW"/>
</dbReference>
<evidence type="ECO:0000256" key="6">
    <source>
        <dbReference type="SAM" id="Phobius"/>
    </source>
</evidence>
<gene>
    <name evidence="8" type="ORF">M989_02778</name>
</gene>
<dbReference type="AlphaFoldDB" id="A0A1B7JV70"/>
<evidence type="ECO:0000313" key="8">
    <source>
        <dbReference type="EMBL" id="OAT51800.1"/>
    </source>
</evidence>
<keyword evidence="6" id="KW-0812">Transmembrane</keyword>
<dbReference type="Proteomes" id="UP000078386">
    <property type="component" value="Unassembled WGS sequence"/>
</dbReference>
<keyword evidence="4" id="KW-0547">Nucleotide-binding</keyword>
<dbReference type="GO" id="GO:0052621">
    <property type="term" value="F:diguanylate cyclase activity"/>
    <property type="evidence" value="ECO:0007669"/>
    <property type="project" value="UniProtKB-EC"/>
</dbReference>
<sequence length="491" mass="55828">MRIIQDSLRKKQSLLASAAITCLLVCIALFFLYQRALSQVSEGVNTLQNQMMTIFNDNELMAEAAGVRYQQISRHELCGDGDIFQPYAGAWGINADPETLAPDRGALVTRTPEYSARCIYVAAEYIRAKVKALNPGLHDIHRYIIANDGRWFYWFNPADSIPFSFATSQMARDPQRFFSEPEMFYDRVLQKGMRKKSLSSTRLYADKITGDRAYSVVSYIYDLSEGEPSNHIIGYLAYDLSRPELEYMLREAFNGKVPEGLILGYESRQSGEVLCIVNNCRWLDDAHSHPVSRRYEIKYALPSWLFISQDRNALGVLALAPVLLILQFMLIRYHLNQADLRFYRDPLTGYFTRNIFTLIQQRSLPFMTIILFDCNKFKAINDSYGHQAGDRALQAIADCMLNDVRANDDWVIRSGGDEFVVLLSDTDIAHAHMVAQRIAASIAVYPFSPQGHPVPLSVSWGVAPCLDSLDAAIQQADAQMYQMKKRRGERR</sequence>
<keyword evidence="8" id="KW-0456">Lyase</keyword>
<evidence type="ECO:0000313" key="9">
    <source>
        <dbReference type="Proteomes" id="UP000078386"/>
    </source>
</evidence>
<dbReference type="EC" id="2.7.7.65" evidence="3"/>
<dbReference type="GO" id="GO:0043709">
    <property type="term" value="P:cell adhesion involved in single-species biofilm formation"/>
    <property type="evidence" value="ECO:0007669"/>
    <property type="project" value="TreeGrafter"/>
</dbReference>
<dbReference type="PANTHER" id="PTHR45138:SF9">
    <property type="entry name" value="DIGUANYLATE CYCLASE DGCM-RELATED"/>
    <property type="match status" value="1"/>
</dbReference>
<evidence type="ECO:0000256" key="2">
    <source>
        <dbReference type="ARBA" id="ARBA00004665"/>
    </source>
</evidence>
<name>A0A1B7JV70_9ENTR</name>
<evidence type="ECO:0000256" key="3">
    <source>
        <dbReference type="ARBA" id="ARBA00012528"/>
    </source>
</evidence>
<dbReference type="GO" id="GO:0005886">
    <property type="term" value="C:plasma membrane"/>
    <property type="evidence" value="ECO:0007669"/>
    <property type="project" value="TreeGrafter"/>
</dbReference>
<dbReference type="SUPFAM" id="SSF55073">
    <property type="entry name" value="Nucleotide cyclase"/>
    <property type="match status" value="1"/>
</dbReference>
<evidence type="ECO:0000256" key="4">
    <source>
        <dbReference type="ARBA" id="ARBA00023134"/>
    </source>
</evidence>
<dbReference type="PANTHER" id="PTHR45138">
    <property type="entry name" value="REGULATORY COMPONENTS OF SENSORY TRANSDUCTION SYSTEM"/>
    <property type="match status" value="1"/>
</dbReference>
<feature type="domain" description="GGDEF" evidence="7">
    <location>
        <begin position="365"/>
        <end position="491"/>
    </location>
</feature>
<dbReference type="InterPro" id="IPR000160">
    <property type="entry name" value="GGDEF_dom"/>
</dbReference>
<dbReference type="PROSITE" id="PS50887">
    <property type="entry name" value="GGDEF"/>
    <property type="match status" value="1"/>
</dbReference>
<organism evidence="8 9">
    <name type="scientific">Kluyvera georgiana ATCC 51603</name>
    <dbReference type="NCBI Taxonomy" id="1354264"/>
    <lineage>
        <taxon>Bacteria</taxon>
        <taxon>Pseudomonadati</taxon>
        <taxon>Pseudomonadota</taxon>
        <taxon>Gammaproteobacteria</taxon>
        <taxon>Enterobacterales</taxon>
        <taxon>Enterobacteriaceae</taxon>
        <taxon>Kluyvera</taxon>
    </lineage>
</organism>
<accession>A0A1B7JV70</accession>
<evidence type="ECO:0000256" key="5">
    <source>
        <dbReference type="ARBA" id="ARBA00034247"/>
    </source>
</evidence>
<keyword evidence="9" id="KW-1185">Reference proteome</keyword>
<dbReference type="SMART" id="SM00267">
    <property type="entry name" value="GGDEF"/>
    <property type="match status" value="1"/>
</dbReference>